<accession>A0A963YWF7</accession>
<evidence type="ECO:0000256" key="4">
    <source>
        <dbReference type="PROSITE-ProRule" id="PRU00489"/>
    </source>
</evidence>
<dbReference type="InterPro" id="IPR029063">
    <property type="entry name" value="SAM-dependent_MTases_sf"/>
</dbReference>
<dbReference type="InterPro" id="IPR002052">
    <property type="entry name" value="DNA_methylase_N6_adenine_CS"/>
</dbReference>
<dbReference type="RefSeq" id="WP_227324035.1">
    <property type="nucleotide sequence ID" value="NZ_JAESVB010000033.1"/>
</dbReference>
<dbReference type="PROSITE" id="PS00092">
    <property type="entry name" value="N6_MTASE"/>
    <property type="match status" value="1"/>
</dbReference>
<dbReference type="PANTHER" id="PTHR12829">
    <property type="entry name" value="N6-ADENOSINE-METHYLTRANSFERASE"/>
    <property type="match status" value="1"/>
</dbReference>
<gene>
    <name evidence="5" type="ORF">ASILVAE211_24650</name>
</gene>
<dbReference type="InterPro" id="IPR007757">
    <property type="entry name" value="MT-A70-like"/>
</dbReference>
<dbReference type="PANTHER" id="PTHR12829:SF7">
    <property type="entry name" value="N6-ADENOSINE-METHYLTRANSFERASE CATALYTIC SUBUNIT"/>
    <property type="match status" value="1"/>
</dbReference>
<dbReference type="GO" id="GO:0003676">
    <property type="term" value="F:nucleic acid binding"/>
    <property type="evidence" value="ECO:0007669"/>
    <property type="project" value="InterPro"/>
</dbReference>
<keyword evidence="3" id="KW-0949">S-adenosyl-L-methionine</keyword>
<dbReference type="SUPFAM" id="SSF53335">
    <property type="entry name" value="S-adenosyl-L-methionine-dependent methyltransferases"/>
    <property type="match status" value="1"/>
</dbReference>
<dbReference type="GO" id="GO:0008168">
    <property type="term" value="F:methyltransferase activity"/>
    <property type="evidence" value="ECO:0007669"/>
    <property type="project" value="UniProtKB-KW"/>
</dbReference>
<evidence type="ECO:0000256" key="2">
    <source>
        <dbReference type="ARBA" id="ARBA00022679"/>
    </source>
</evidence>
<evidence type="ECO:0000313" key="5">
    <source>
        <dbReference type="EMBL" id="MCB8878389.1"/>
    </source>
</evidence>
<dbReference type="GO" id="GO:0032259">
    <property type="term" value="P:methylation"/>
    <property type="evidence" value="ECO:0007669"/>
    <property type="project" value="UniProtKB-KW"/>
</dbReference>
<keyword evidence="2" id="KW-0808">Transferase</keyword>
<name>A0A963YWF7_9PROT</name>
<reference evidence="5" key="2">
    <citation type="submission" date="2021-01" db="EMBL/GenBank/DDBJ databases">
        <authorList>
            <person name="Mieszkin S."/>
            <person name="Pouder E."/>
            <person name="Alain K."/>
        </authorList>
    </citation>
    <scope>NUCLEOTIDE SEQUENCE</scope>
    <source>
        <strain evidence="5">HW T2.11</strain>
    </source>
</reference>
<evidence type="ECO:0000256" key="3">
    <source>
        <dbReference type="ARBA" id="ARBA00022691"/>
    </source>
</evidence>
<dbReference type="PROSITE" id="PS51143">
    <property type="entry name" value="MT_A70"/>
    <property type="match status" value="1"/>
</dbReference>
<dbReference type="Proteomes" id="UP000708298">
    <property type="component" value="Unassembled WGS sequence"/>
</dbReference>
<sequence>MTKAKPFASDAVVDFRKTMAGKKFSTVLADPPWQFINRTGKVAPEHRRLNRYGTMTLPEICALPVEEALAPTAHLYLWVPNALLPEGLQVLKAWGFNYKSNIIWHKLRKDGGSDGRGVGFYFRNVTEILLFGVRGKNARTLAPGRTQVNYMGTRKREHSRKPDEQYELIESCSPGARLEMFSRGTRKGWTVWGNQADESYEPTWDTYAHNSRADRRVGVPAE</sequence>
<dbReference type="Pfam" id="PF05063">
    <property type="entry name" value="MT-A70"/>
    <property type="match status" value="1"/>
</dbReference>
<protein>
    <submittedName>
        <fullName evidence="5">S-adenosylmethionine-binding protein</fullName>
    </submittedName>
</protein>
<keyword evidence="1" id="KW-0489">Methyltransferase</keyword>
<comment type="similarity">
    <text evidence="4">Belongs to the MT-A70-like family.</text>
</comment>
<proteinExistence type="inferred from homology"/>
<comment type="caution">
    <text evidence="5">The sequence shown here is derived from an EMBL/GenBank/DDBJ whole genome shotgun (WGS) entry which is preliminary data.</text>
</comment>
<dbReference type="EMBL" id="JAESVB010000033">
    <property type="protein sequence ID" value="MCB8878389.1"/>
    <property type="molecule type" value="Genomic_DNA"/>
</dbReference>
<evidence type="ECO:0000313" key="6">
    <source>
        <dbReference type="Proteomes" id="UP000708298"/>
    </source>
</evidence>
<evidence type="ECO:0000256" key="1">
    <source>
        <dbReference type="ARBA" id="ARBA00022603"/>
    </source>
</evidence>
<dbReference type="AlphaFoldDB" id="A0A963YWF7"/>
<reference evidence="5" key="1">
    <citation type="journal article" date="2021" name="Microorganisms">
        <title>Acidisoma silvae sp. nov. and Acidisomacellulosilytica sp. nov., Two Acidophilic Bacteria Isolated from Decaying Wood, Hydrolyzing Cellulose and Producing Poly-3-hydroxybutyrate.</title>
        <authorList>
            <person name="Mieszkin S."/>
            <person name="Pouder E."/>
            <person name="Uroz S."/>
            <person name="Simon-Colin C."/>
            <person name="Alain K."/>
        </authorList>
    </citation>
    <scope>NUCLEOTIDE SEQUENCE</scope>
    <source>
        <strain evidence="5">HW T2.11</strain>
    </source>
</reference>
<dbReference type="Gene3D" id="3.40.50.150">
    <property type="entry name" value="Vaccinia Virus protein VP39"/>
    <property type="match status" value="1"/>
</dbReference>
<organism evidence="5 6">
    <name type="scientific">Acidisoma silvae</name>
    <dbReference type="NCBI Taxonomy" id="2802396"/>
    <lineage>
        <taxon>Bacteria</taxon>
        <taxon>Pseudomonadati</taxon>
        <taxon>Pseudomonadota</taxon>
        <taxon>Alphaproteobacteria</taxon>
        <taxon>Acetobacterales</taxon>
        <taxon>Acidocellaceae</taxon>
        <taxon>Acidisoma</taxon>
    </lineage>
</organism>
<keyword evidence="6" id="KW-1185">Reference proteome</keyword>